<accession>A0A8H4UDA5</accession>
<dbReference type="AlphaFoldDB" id="A0A8H4UDA5"/>
<keyword evidence="1" id="KW-0812">Transmembrane</keyword>
<protein>
    <submittedName>
        <fullName evidence="2">Uncharacterized protein</fullName>
    </submittedName>
</protein>
<keyword evidence="1" id="KW-1133">Transmembrane helix</keyword>
<evidence type="ECO:0000256" key="1">
    <source>
        <dbReference type="SAM" id="Phobius"/>
    </source>
</evidence>
<dbReference type="Proteomes" id="UP000635477">
    <property type="component" value="Unassembled WGS sequence"/>
</dbReference>
<feature type="transmembrane region" description="Helical" evidence="1">
    <location>
        <begin position="63"/>
        <end position="91"/>
    </location>
</feature>
<proteinExistence type="predicted"/>
<dbReference type="EMBL" id="JABEYC010000804">
    <property type="protein sequence ID" value="KAF4974089.1"/>
    <property type="molecule type" value="Genomic_DNA"/>
</dbReference>
<reference evidence="2" key="1">
    <citation type="journal article" date="2020" name="BMC Genomics">
        <title>Correction to: Identification and distribution of gene clusters required for synthesis of sphingolipid metabolism inhibitors in diverse species of the filamentous fungus Fusarium.</title>
        <authorList>
            <person name="Kim H.S."/>
            <person name="Lohmar J.M."/>
            <person name="Busman M."/>
            <person name="Brown D.W."/>
            <person name="Naumann T.A."/>
            <person name="Divon H.H."/>
            <person name="Lysoe E."/>
            <person name="Uhlig S."/>
            <person name="Proctor R.H."/>
        </authorList>
    </citation>
    <scope>NUCLEOTIDE SEQUENCE</scope>
    <source>
        <strain evidence="2">NRRL 22465</strain>
    </source>
</reference>
<reference evidence="2" key="2">
    <citation type="submission" date="2020-05" db="EMBL/GenBank/DDBJ databases">
        <authorList>
            <person name="Kim H.-S."/>
            <person name="Proctor R.H."/>
            <person name="Brown D.W."/>
        </authorList>
    </citation>
    <scope>NUCLEOTIDE SEQUENCE</scope>
    <source>
        <strain evidence="2">NRRL 22465</strain>
    </source>
</reference>
<keyword evidence="3" id="KW-1185">Reference proteome</keyword>
<comment type="caution">
    <text evidence="2">The sequence shown here is derived from an EMBL/GenBank/DDBJ whole genome shotgun (WGS) entry which is preliminary data.</text>
</comment>
<organism evidence="2 3">
    <name type="scientific">Fusarium zealandicum</name>
    <dbReference type="NCBI Taxonomy" id="1053134"/>
    <lineage>
        <taxon>Eukaryota</taxon>
        <taxon>Fungi</taxon>
        <taxon>Dikarya</taxon>
        <taxon>Ascomycota</taxon>
        <taxon>Pezizomycotina</taxon>
        <taxon>Sordariomycetes</taxon>
        <taxon>Hypocreomycetidae</taxon>
        <taxon>Hypocreales</taxon>
        <taxon>Nectriaceae</taxon>
        <taxon>Fusarium</taxon>
        <taxon>Fusarium staphyleae species complex</taxon>
    </lineage>
</organism>
<sequence length="150" mass="16069">MASNIIDVAKDQAAGFISLARSTFDSVIPPQVRERALTGGSGFPHSKPVLADPIKFFIASQGLFALLPALFFVIFCLALFIFLIVAVVLFITFWVTFILLVLIPALLLGGSIAILVWAWGVGGWTIVGGLIRLCLGGARQGDGTQKEHEN</sequence>
<keyword evidence="1" id="KW-0472">Membrane</keyword>
<feature type="transmembrane region" description="Helical" evidence="1">
    <location>
        <begin position="97"/>
        <end position="122"/>
    </location>
</feature>
<evidence type="ECO:0000313" key="3">
    <source>
        <dbReference type="Proteomes" id="UP000635477"/>
    </source>
</evidence>
<gene>
    <name evidence="2" type="ORF">FZEAL_8962</name>
</gene>
<name>A0A8H4UDA5_9HYPO</name>
<evidence type="ECO:0000313" key="2">
    <source>
        <dbReference type="EMBL" id="KAF4974089.1"/>
    </source>
</evidence>
<dbReference type="Pfam" id="PF16015">
    <property type="entry name" value="Promethin"/>
    <property type="match status" value="1"/>
</dbReference>